<dbReference type="InterPro" id="IPR036890">
    <property type="entry name" value="HATPase_C_sf"/>
</dbReference>
<dbReference type="GO" id="GO:0000155">
    <property type="term" value="F:phosphorelay sensor kinase activity"/>
    <property type="evidence" value="ECO:0007669"/>
    <property type="project" value="InterPro"/>
</dbReference>
<evidence type="ECO:0000256" key="13">
    <source>
        <dbReference type="ARBA" id="ARBA00023136"/>
    </source>
</evidence>
<feature type="domain" description="HAMP" evidence="16">
    <location>
        <begin position="30"/>
        <end position="82"/>
    </location>
</feature>
<dbReference type="SUPFAM" id="SSF158472">
    <property type="entry name" value="HAMP domain-like"/>
    <property type="match status" value="1"/>
</dbReference>
<dbReference type="InterPro" id="IPR050398">
    <property type="entry name" value="HssS/ArlS-like"/>
</dbReference>
<dbReference type="Pfam" id="PF02518">
    <property type="entry name" value="HATPase_c"/>
    <property type="match status" value="1"/>
</dbReference>
<dbReference type="AlphaFoldDB" id="A0A9X4QSD7"/>
<dbReference type="InterPro" id="IPR003661">
    <property type="entry name" value="HisK_dim/P_dom"/>
</dbReference>
<evidence type="ECO:0000259" key="15">
    <source>
        <dbReference type="PROSITE" id="PS50109"/>
    </source>
</evidence>
<dbReference type="PRINTS" id="PR00344">
    <property type="entry name" value="BCTRLSENSOR"/>
</dbReference>
<dbReference type="EC" id="2.7.13.3" evidence="3"/>
<dbReference type="SUPFAM" id="SSF47384">
    <property type="entry name" value="Homodimeric domain of signal transducing histidine kinase"/>
    <property type="match status" value="1"/>
</dbReference>
<evidence type="ECO:0000256" key="14">
    <source>
        <dbReference type="SAM" id="Phobius"/>
    </source>
</evidence>
<evidence type="ECO:0000313" key="17">
    <source>
        <dbReference type="EMBL" id="MDG0809981.1"/>
    </source>
</evidence>
<evidence type="ECO:0000256" key="8">
    <source>
        <dbReference type="ARBA" id="ARBA00022741"/>
    </source>
</evidence>
<dbReference type="CDD" id="cd00082">
    <property type="entry name" value="HisKA"/>
    <property type="match status" value="1"/>
</dbReference>
<dbReference type="Pfam" id="PF00512">
    <property type="entry name" value="HisKA"/>
    <property type="match status" value="1"/>
</dbReference>
<dbReference type="InterPro" id="IPR036097">
    <property type="entry name" value="HisK_dim/P_sf"/>
</dbReference>
<dbReference type="InterPro" id="IPR003660">
    <property type="entry name" value="HAMP_dom"/>
</dbReference>
<proteinExistence type="predicted"/>
<dbReference type="SMART" id="SM00387">
    <property type="entry name" value="HATPase_c"/>
    <property type="match status" value="1"/>
</dbReference>
<sequence length="318" mass="34926">MYRTTLPSPPPLSFALFAAGFLGVFYGLTNGSIRYLVRLEDSLNAMAGGDLDHRLTAERADELGRVAAHINAMAEQLETRIRTERQNEQAKLELITGISHDLRTPLTSMLGYLELLRGRAYRDERERERFLVNTHSKAIQLKSRIDDLFDYTRLSASEARLHPERIDLRELVRQLLAEFEPLAAEQGLSVAASLPAGGLELTLDPGLASRAIDNLLTNALKYADKPGVVRLRLAAADGRAVLEIANRGAPIGPEQEARLFERFYKADAARSPAPSAGGPAGAGLGLSIAREIARLHGGRLGLTYRDGDYRFALELPMD</sequence>
<evidence type="ECO:0000256" key="2">
    <source>
        <dbReference type="ARBA" id="ARBA00004651"/>
    </source>
</evidence>
<keyword evidence="8" id="KW-0547">Nucleotide-binding</keyword>
<dbReference type="EMBL" id="JAPDIA010000003">
    <property type="protein sequence ID" value="MDG0809981.1"/>
    <property type="molecule type" value="Genomic_DNA"/>
</dbReference>
<evidence type="ECO:0000256" key="12">
    <source>
        <dbReference type="ARBA" id="ARBA00023012"/>
    </source>
</evidence>
<name>A0A9X4QSD7_9BACL</name>
<evidence type="ECO:0000256" key="6">
    <source>
        <dbReference type="ARBA" id="ARBA00022679"/>
    </source>
</evidence>
<dbReference type="Pfam" id="PF00672">
    <property type="entry name" value="HAMP"/>
    <property type="match status" value="1"/>
</dbReference>
<dbReference type="CDD" id="cd06225">
    <property type="entry name" value="HAMP"/>
    <property type="match status" value="1"/>
</dbReference>
<accession>A0A9X4QSD7</accession>
<keyword evidence="4" id="KW-1003">Cell membrane</keyword>
<evidence type="ECO:0000256" key="11">
    <source>
        <dbReference type="ARBA" id="ARBA00022989"/>
    </source>
</evidence>
<dbReference type="RefSeq" id="WP_277531573.1">
    <property type="nucleotide sequence ID" value="NZ_JAPDIA010000003.1"/>
</dbReference>
<dbReference type="Gene3D" id="1.10.287.130">
    <property type="match status" value="1"/>
</dbReference>
<reference evidence="17" key="1">
    <citation type="submission" date="2022-10" db="EMBL/GenBank/DDBJ databases">
        <title>Comparative genomic analysis of Cohnella hashimotonis sp. nov., isolated from the International Space Station.</title>
        <authorList>
            <person name="Simpson A."/>
            <person name="Venkateswaran K."/>
        </authorList>
    </citation>
    <scope>NUCLEOTIDE SEQUENCE</scope>
    <source>
        <strain evidence="17">DSM 28161</strain>
    </source>
</reference>
<evidence type="ECO:0000256" key="3">
    <source>
        <dbReference type="ARBA" id="ARBA00012438"/>
    </source>
</evidence>
<comment type="subcellular location">
    <subcellularLocation>
        <location evidence="2">Cell membrane</location>
        <topology evidence="2">Multi-pass membrane protein</topology>
    </subcellularLocation>
</comment>
<comment type="caution">
    <text evidence="17">The sequence shown here is derived from an EMBL/GenBank/DDBJ whole genome shotgun (WGS) entry which is preliminary data.</text>
</comment>
<keyword evidence="7 14" id="KW-0812">Transmembrane</keyword>
<feature type="domain" description="Histidine kinase" evidence="15">
    <location>
        <begin position="97"/>
        <end position="318"/>
    </location>
</feature>
<feature type="transmembrane region" description="Helical" evidence="14">
    <location>
        <begin position="12"/>
        <end position="29"/>
    </location>
</feature>
<evidence type="ECO:0000256" key="4">
    <source>
        <dbReference type="ARBA" id="ARBA00022475"/>
    </source>
</evidence>
<organism evidence="17 18">
    <name type="scientific">Cohnella rhizosphaerae</name>
    <dbReference type="NCBI Taxonomy" id="1457232"/>
    <lineage>
        <taxon>Bacteria</taxon>
        <taxon>Bacillati</taxon>
        <taxon>Bacillota</taxon>
        <taxon>Bacilli</taxon>
        <taxon>Bacillales</taxon>
        <taxon>Paenibacillaceae</taxon>
        <taxon>Cohnella</taxon>
    </lineage>
</organism>
<dbReference type="GO" id="GO:0005886">
    <property type="term" value="C:plasma membrane"/>
    <property type="evidence" value="ECO:0007669"/>
    <property type="project" value="UniProtKB-SubCell"/>
</dbReference>
<dbReference type="PROSITE" id="PS50109">
    <property type="entry name" value="HIS_KIN"/>
    <property type="match status" value="1"/>
</dbReference>
<keyword evidence="18" id="KW-1185">Reference proteome</keyword>
<dbReference type="SUPFAM" id="SSF55874">
    <property type="entry name" value="ATPase domain of HSP90 chaperone/DNA topoisomerase II/histidine kinase"/>
    <property type="match status" value="1"/>
</dbReference>
<dbReference type="Proteomes" id="UP001153404">
    <property type="component" value="Unassembled WGS sequence"/>
</dbReference>
<dbReference type="PANTHER" id="PTHR45528:SF1">
    <property type="entry name" value="SENSOR HISTIDINE KINASE CPXA"/>
    <property type="match status" value="1"/>
</dbReference>
<evidence type="ECO:0000256" key="9">
    <source>
        <dbReference type="ARBA" id="ARBA00022777"/>
    </source>
</evidence>
<dbReference type="InterPro" id="IPR003594">
    <property type="entry name" value="HATPase_dom"/>
</dbReference>
<keyword evidence="5" id="KW-0597">Phosphoprotein</keyword>
<dbReference type="SMART" id="SM00388">
    <property type="entry name" value="HisKA"/>
    <property type="match status" value="1"/>
</dbReference>
<dbReference type="Gene3D" id="3.30.565.10">
    <property type="entry name" value="Histidine kinase-like ATPase, C-terminal domain"/>
    <property type="match status" value="1"/>
</dbReference>
<evidence type="ECO:0000256" key="5">
    <source>
        <dbReference type="ARBA" id="ARBA00022553"/>
    </source>
</evidence>
<protein>
    <recommendedName>
        <fullName evidence="3">histidine kinase</fullName>
        <ecNumber evidence="3">2.7.13.3</ecNumber>
    </recommendedName>
</protein>
<dbReference type="SMART" id="SM00304">
    <property type="entry name" value="HAMP"/>
    <property type="match status" value="1"/>
</dbReference>
<keyword evidence="6" id="KW-0808">Transferase</keyword>
<keyword evidence="12" id="KW-0902">Two-component regulatory system</keyword>
<keyword evidence="13 14" id="KW-0472">Membrane</keyword>
<dbReference type="CDD" id="cd00075">
    <property type="entry name" value="HATPase"/>
    <property type="match status" value="1"/>
</dbReference>
<evidence type="ECO:0000256" key="7">
    <source>
        <dbReference type="ARBA" id="ARBA00022692"/>
    </source>
</evidence>
<dbReference type="PROSITE" id="PS50885">
    <property type="entry name" value="HAMP"/>
    <property type="match status" value="1"/>
</dbReference>
<evidence type="ECO:0000256" key="1">
    <source>
        <dbReference type="ARBA" id="ARBA00000085"/>
    </source>
</evidence>
<dbReference type="PANTHER" id="PTHR45528">
    <property type="entry name" value="SENSOR HISTIDINE KINASE CPXA"/>
    <property type="match status" value="1"/>
</dbReference>
<dbReference type="GO" id="GO:0005524">
    <property type="term" value="F:ATP binding"/>
    <property type="evidence" value="ECO:0007669"/>
    <property type="project" value="UniProtKB-KW"/>
</dbReference>
<dbReference type="InterPro" id="IPR004358">
    <property type="entry name" value="Sig_transdc_His_kin-like_C"/>
</dbReference>
<comment type="catalytic activity">
    <reaction evidence="1">
        <text>ATP + protein L-histidine = ADP + protein N-phospho-L-histidine.</text>
        <dbReference type="EC" id="2.7.13.3"/>
    </reaction>
</comment>
<evidence type="ECO:0000313" key="18">
    <source>
        <dbReference type="Proteomes" id="UP001153404"/>
    </source>
</evidence>
<gene>
    <name evidence="17" type="ORF">OMP40_11960</name>
</gene>
<evidence type="ECO:0000259" key="16">
    <source>
        <dbReference type="PROSITE" id="PS50885"/>
    </source>
</evidence>
<keyword evidence="9 17" id="KW-0418">Kinase</keyword>
<evidence type="ECO:0000256" key="10">
    <source>
        <dbReference type="ARBA" id="ARBA00022840"/>
    </source>
</evidence>
<keyword evidence="11 14" id="KW-1133">Transmembrane helix</keyword>
<keyword evidence="10" id="KW-0067">ATP-binding</keyword>
<dbReference type="InterPro" id="IPR005467">
    <property type="entry name" value="His_kinase_dom"/>
</dbReference>
<dbReference type="Gene3D" id="6.10.340.10">
    <property type="match status" value="1"/>
</dbReference>